<keyword evidence="1" id="KW-0472">Membrane</keyword>
<dbReference type="Pfam" id="PF08240">
    <property type="entry name" value="ADH_N"/>
    <property type="match status" value="1"/>
</dbReference>
<dbReference type="SUPFAM" id="SSF50129">
    <property type="entry name" value="GroES-like"/>
    <property type="match status" value="1"/>
</dbReference>
<dbReference type="InterPro" id="IPR013149">
    <property type="entry name" value="ADH-like_C"/>
</dbReference>
<evidence type="ECO:0000256" key="1">
    <source>
        <dbReference type="SAM" id="Phobius"/>
    </source>
</evidence>
<feature type="domain" description="Enoyl reductase (ER)" evidence="2">
    <location>
        <begin position="10"/>
        <end position="333"/>
    </location>
</feature>
<dbReference type="PANTHER" id="PTHR45033">
    <property type="match status" value="1"/>
</dbReference>
<evidence type="ECO:0000313" key="4">
    <source>
        <dbReference type="Proteomes" id="UP000298781"/>
    </source>
</evidence>
<dbReference type="Gene3D" id="3.40.50.720">
    <property type="entry name" value="NAD(P)-binding Rossmann-like Domain"/>
    <property type="match status" value="1"/>
</dbReference>
<protein>
    <submittedName>
        <fullName evidence="3">NAD(P)-dependent alcohol dehydrogenase</fullName>
    </submittedName>
</protein>
<dbReference type="InterPro" id="IPR020843">
    <property type="entry name" value="ER"/>
</dbReference>
<keyword evidence="1" id="KW-0812">Transmembrane</keyword>
<sequence length="337" mass="34391">MQALVLNRFGLDGLAFEQRETPAPGPGQVAIAVEAVTLNRRDLLLVEGVYNPRQTFPVVPGSDCAGTVTAVGPGVTAFKPGDRVVPAFFPDWVDGEPTMANLMSSRGGHGGDGVLAGTVIFPARGVAHIPAHLSAAEAASLPCAGLTAWSALSTHGAVKAGDTVLIQGTGGVAIFALQFAKLLGATAIVTTSSDRKGEAARALGADHIINYAANPRWAEAARQLAPGGIDHIIEVGGAATLESALRAIRPGGIISLVGVLSGAIAPLNLPLAVMRRVRLQGITVGSVREFEAMLAAIGKARMKPVVGATYAFADSLQAFRAMKANSVFGKIAIGLAG</sequence>
<feature type="transmembrane region" description="Helical" evidence="1">
    <location>
        <begin position="253"/>
        <end position="273"/>
    </location>
</feature>
<dbReference type="SMART" id="SM00829">
    <property type="entry name" value="PKS_ER"/>
    <property type="match status" value="1"/>
</dbReference>
<dbReference type="PANTHER" id="PTHR45033:SF2">
    <property type="entry name" value="ZINC-TYPE ALCOHOL DEHYDROGENASE-LIKE PROTEIN C1773.06C"/>
    <property type="match status" value="1"/>
</dbReference>
<evidence type="ECO:0000313" key="3">
    <source>
        <dbReference type="EMBL" id="QCI67698.1"/>
    </source>
</evidence>
<evidence type="ECO:0000259" key="2">
    <source>
        <dbReference type="SMART" id="SM00829"/>
    </source>
</evidence>
<proteinExistence type="predicted"/>
<dbReference type="InterPro" id="IPR036291">
    <property type="entry name" value="NAD(P)-bd_dom_sf"/>
</dbReference>
<dbReference type="EMBL" id="CP039690">
    <property type="protein sequence ID" value="QCI67698.1"/>
    <property type="molecule type" value="Genomic_DNA"/>
</dbReference>
<organism evidence="3 4">
    <name type="scientific">Phreatobacter stygius</name>
    <dbReference type="NCBI Taxonomy" id="1940610"/>
    <lineage>
        <taxon>Bacteria</taxon>
        <taxon>Pseudomonadati</taxon>
        <taxon>Pseudomonadota</taxon>
        <taxon>Alphaproteobacteria</taxon>
        <taxon>Hyphomicrobiales</taxon>
        <taxon>Phreatobacteraceae</taxon>
        <taxon>Phreatobacter</taxon>
    </lineage>
</organism>
<name>A0A4D7BCD4_9HYPH</name>
<dbReference type="CDD" id="cd08276">
    <property type="entry name" value="MDR7"/>
    <property type="match status" value="1"/>
</dbReference>
<dbReference type="SUPFAM" id="SSF51735">
    <property type="entry name" value="NAD(P)-binding Rossmann-fold domains"/>
    <property type="match status" value="1"/>
</dbReference>
<dbReference type="InterPro" id="IPR052711">
    <property type="entry name" value="Zinc_ADH-like"/>
</dbReference>
<dbReference type="KEGG" id="pstg:E8M01_27840"/>
<dbReference type="OrthoDB" id="9790818at2"/>
<dbReference type="InterPro" id="IPR011032">
    <property type="entry name" value="GroES-like_sf"/>
</dbReference>
<dbReference type="InterPro" id="IPR013154">
    <property type="entry name" value="ADH-like_N"/>
</dbReference>
<keyword evidence="4" id="KW-1185">Reference proteome</keyword>
<dbReference type="Gene3D" id="3.90.180.10">
    <property type="entry name" value="Medium-chain alcohol dehydrogenases, catalytic domain"/>
    <property type="match status" value="1"/>
</dbReference>
<dbReference type="GO" id="GO:0016491">
    <property type="term" value="F:oxidoreductase activity"/>
    <property type="evidence" value="ECO:0007669"/>
    <property type="project" value="InterPro"/>
</dbReference>
<dbReference type="Proteomes" id="UP000298781">
    <property type="component" value="Chromosome"/>
</dbReference>
<dbReference type="Pfam" id="PF00107">
    <property type="entry name" value="ADH_zinc_N"/>
    <property type="match status" value="1"/>
</dbReference>
<accession>A0A4D7BCD4</accession>
<gene>
    <name evidence="3" type="ORF">E8M01_27840</name>
</gene>
<keyword evidence="1" id="KW-1133">Transmembrane helix</keyword>
<dbReference type="RefSeq" id="WP_136963126.1">
    <property type="nucleotide sequence ID" value="NZ_CP039690.1"/>
</dbReference>
<reference evidence="3 4" key="1">
    <citation type="submission" date="2019-04" db="EMBL/GenBank/DDBJ databases">
        <title>Phreatobacter aquaticus sp. nov.</title>
        <authorList>
            <person name="Choi A."/>
        </authorList>
    </citation>
    <scope>NUCLEOTIDE SEQUENCE [LARGE SCALE GENOMIC DNA]</scope>
    <source>
        <strain evidence="3 4">KCTC 52518</strain>
    </source>
</reference>
<dbReference type="AlphaFoldDB" id="A0A4D7BCD4"/>